<feature type="transmembrane region" description="Helical" evidence="6">
    <location>
        <begin position="28"/>
        <end position="49"/>
    </location>
</feature>
<dbReference type="PANTHER" id="PTHR32196:SF72">
    <property type="entry name" value="RIBOSE IMPORT PERMEASE PROTEIN RBSC"/>
    <property type="match status" value="1"/>
</dbReference>
<proteinExistence type="predicted"/>
<evidence type="ECO:0000256" key="2">
    <source>
        <dbReference type="ARBA" id="ARBA00022475"/>
    </source>
</evidence>
<accession>A0A424YHI0</accession>
<feature type="transmembrane region" description="Helical" evidence="6">
    <location>
        <begin position="304"/>
        <end position="321"/>
    </location>
</feature>
<dbReference type="EMBL" id="QZAA01000061">
    <property type="protein sequence ID" value="RQD77604.1"/>
    <property type="molecule type" value="Genomic_DNA"/>
</dbReference>
<feature type="transmembrane region" description="Helical" evidence="6">
    <location>
        <begin position="61"/>
        <end position="80"/>
    </location>
</feature>
<feature type="transmembrane region" description="Helical" evidence="6">
    <location>
        <begin position="109"/>
        <end position="130"/>
    </location>
</feature>
<comment type="caution">
    <text evidence="7">The sequence shown here is derived from an EMBL/GenBank/DDBJ whole genome shotgun (WGS) entry which is preliminary data.</text>
</comment>
<evidence type="ECO:0000313" key="8">
    <source>
        <dbReference type="Proteomes" id="UP000285138"/>
    </source>
</evidence>
<name>A0A424YHI0_9FIRM</name>
<feature type="transmembrane region" description="Helical" evidence="6">
    <location>
        <begin position="87"/>
        <end position="103"/>
    </location>
</feature>
<evidence type="ECO:0000256" key="3">
    <source>
        <dbReference type="ARBA" id="ARBA00022692"/>
    </source>
</evidence>
<organism evidence="7 8">
    <name type="scientific">Candidatus Syntrophonatronum acetioxidans</name>
    <dbReference type="NCBI Taxonomy" id="1795816"/>
    <lineage>
        <taxon>Bacteria</taxon>
        <taxon>Bacillati</taxon>
        <taxon>Bacillota</taxon>
        <taxon>Clostridia</taxon>
        <taxon>Eubacteriales</taxon>
        <taxon>Syntrophomonadaceae</taxon>
        <taxon>Candidatus Syntrophonatronum</taxon>
    </lineage>
</organism>
<protein>
    <submittedName>
        <fullName evidence="7">ABC transporter permease</fullName>
    </submittedName>
</protein>
<feature type="transmembrane region" description="Helical" evidence="6">
    <location>
        <begin position="137"/>
        <end position="160"/>
    </location>
</feature>
<dbReference type="PANTHER" id="PTHR32196">
    <property type="entry name" value="ABC TRANSPORTER PERMEASE PROTEIN YPHD-RELATED-RELATED"/>
    <property type="match status" value="1"/>
</dbReference>
<keyword evidence="5 6" id="KW-0472">Membrane</keyword>
<feature type="transmembrane region" description="Helical" evidence="6">
    <location>
        <begin position="180"/>
        <end position="204"/>
    </location>
</feature>
<evidence type="ECO:0000256" key="5">
    <source>
        <dbReference type="ARBA" id="ARBA00023136"/>
    </source>
</evidence>
<evidence type="ECO:0000313" key="7">
    <source>
        <dbReference type="EMBL" id="RQD77604.1"/>
    </source>
</evidence>
<feature type="transmembrane region" description="Helical" evidence="6">
    <location>
        <begin position="279"/>
        <end position="298"/>
    </location>
</feature>
<dbReference type="InterPro" id="IPR001851">
    <property type="entry name" value="ABC_transp_permease"/>
</dbReference>
<gene>
    <name evidence="7" type="ORF">D5R97_02000</name>
</gene>
<dbReference type="GO" id="GO:0005886">
    <property type="term" value="C:plasma membrane"/>
    <property type="evidence" value="ECO:0007669"/>
    <property type="project" value="UniProtKB-SubCell"/>
</dbReference>
<evidence type="ECO:0000256" key="1">
    <source>
        <dbReference type="ARBA" id="ARBA00004651"/>
    </source>
</evidence>
<evidence type="ECO:0000256" key="6">
    <source>
        <dbReference type="SAM" id="Phobius"/>
    </source>
</evidence>
<dbReference type="CDD" id="cd06579">
    <property type="entry name" value="TM_PBP1_transp_AraH_like"/>
    <property type="match status" value="1"/>
</dbReference>
<dbReference type="Pfam" id="PF02653">
    <property type="entry name" value="BPD_transp_2"/>
    <property type="match status" value="1"/>
</dbReference>
<dbReference type="AlphaFoldDB" id="A0A424YHI0"/>
<feature type="transmembrane region" description="Helical" evidence="6">
    <location>
        <begin position="252"/>
        <end position="272"/>
    </location>
</feature>
<dbReference type="Proteomes" id="UP000285138">
    <property type="component" value="Unassembled WGS sequence"/>
</dbReference>
<keyword evidence="4 6" id="KW-1133">Transmembrane helix</keyword>
<keyword evidence="2" id="KW-1003">Cell membrane</keyword>
<evidence type="ECO:0000256" key="4">
    <source>
        <dbReference type="ARBA" id="ARBA00022989"/>
    </source>
</evidence>
<dbReference type="GO" id="GO:0022857">
    <property type="term" value="F:transmembrane transporter activity"/>
    <property type="evidence" value="ECO:0007669"/>
    <property type="project" value="InterPro"/>
</dbReference>
<sequence>MNIIQQKIFRKQVAKFVDYKIEKYFSQILLSILLLAIIVGLSSVSPFFLTWNNFRNILDHTSLHIVLALGMTFVICTGGIDLSIGSVSALSGVCMAVAMHAGLPVPQSIFIGIVAGMLIGLVNGTIISLLEINPFIITLGMMSVSRGLALIITGGIPIYGFGRSFTWWGSGYIGPLNPPILIAGILTIVSAIVLNMSKMGYYTLALGGNEEALRRSGVKTNFYKILVYVFCSLTAALGGFIVTARLNTAEPLAGWMFELDAIAAVVLGGTTMKGGKGSIFGTVLACMLLGVLRNGLTIMSIPSYYQQLLIGLIILTSVILSERRSTD</sequence>
<comment type="subcellular location">
    <subcellularLocation>
        <location evidence="1">Cell membrane</location>
        <topology evidence="1">Multi-pass membrane protein</topology>
    </subcellularLocation>
</comment>
<reference evidence="7 8" key="1">
    <citation type="submission" date="2018-08" db="EMBL/GenBank/DDBJ databases">
        <title>The metabolism and importance of syntrophic acetate oxidation coupled to methane or sulfide production in haloalkaline environments.</title>
        <authorList>
            <person name="Timmers P.H.A."/>
            <person name="Vavourakis C.D."/>
            <person name="Sorokin D.Y."/>
            <person name="Sinninghe Damste J.S."/>
            <person name="Muyzer G."/>
            <person name="Stams A.J.M."/>
            <person name="Plugge C.M."/>
        </authorList>
    </citation>
    <scope>NUCLEOTIDE SEQUENCE [LARGE SCALE GENOMIC DNA]</scope>
    <source>
        <strain evidence="7">MSAO_Bac1</strain>
    </source>
</reference>
<keyword evidence="3 6" id="KW-0812">Transmembrane</keyword>
<feature type="transmembrane region" description="Helical" evidence="6">
    <location>
        <begin position="225"/>
        <end position="246"/>
    </location>
</feature>